<accession>A0A2P6FDU2</accession>
<dbReference type="EMBL" id="JTLV02000001">
    <property type="protein sequence ID" value="PQM31625.1"/>
    <property type="molecule type" value="Genomic_DNA"/>
</dbReference>
<dbReference type="AlphaFoldDB" id="A0A2P6FDU2"/>
<evidence type="ECO:0000313" key="1">
    <source>
        <dbReference type="EMBL" id="PQM31625.1"/>
    </source>
</evidence>
<dbReference type="STRING" id="2138.SMSRO_v1c13940"/>
<comment type="caution">
    <text evidence="1">The sequence shown here is derived from an EMBL/GenBank/DDBJ whole genome shotgun (WGS) entry which is preliminary data.</text>
</comment>
<dbReference type="Proteomes" id="UP000031565">
    <property type="component" value="Unassembled WGS sequence"/>
</dbReference>
<sequence>MSKINAITELFLHEAAQNWDKSKKEDILEHADTHLETTIRNYLKHTNINSNLLNEMADQGYTPLENVDIATTSNEKIIDLVTANLKELIYNNLKQNHIYNSEELTR</sequence>
<name>A0A2P6FDU2_9MOLU</name>
<reference evidence="1 2" key="1">
    <citation type="journal article" date="2015" name="MBio">
        <title>Genome sequence of the Drosophila melanogaster male-killing Spiroplasma strain MSRO endosymbiont.</title>
        <authorList>
            <person name="Paredes J.C."/>
            <person name="Herren J.K."/>
            <person name="Schupfer F."/>
            <person name="Marin R."/>
            <person name="Claverol S."/>
            <person name="Kuo C.H."/>
            <person name="Lemaitre B."/>
            <person name="Beven L."/>
        </authorList>
    </citation>
    <scope>NUCLEOTIDE SEQUENCE [LARGE SCALE GENOMIC DNA]</scope>
    <source>
        <strain evidence="1 2">MSRO</strain>
    </source>
</reference>
<organism evidence="1 2">
    <name type="scientific">Spiroplasma poulsonii</name>
    <dbReference type="NCBI Taxonomy" id="2138"/>
    <lineage>
        <taxon>Bacteria</taxon>
        <taxon>Bacillati</taxon>
        <taxon>Mycoplasmatota</taxon>
        <taxon>Mollicutes</taxon>
        <taxon>Entomoplasmatales</taxon>
        <taxon>Spiroplasmataceae</taxon>
        <taxon>Spiroplasma</taxon>
    </lineage>
</organism>
<keyword evidence="2" id="KW-1185">Reference proteome</keyword>
<dbReference type="RefSeq" id="WP_040093677.1">
    <property type="nucleotide sequence ID" value="NZ_CM020866.1"/>
</dbReference>
<proteinExistence type="predicted"/>
<gene>
    <name evidence="1" type="ORF">SMSRO_SF014700</name>
</gene>
<evidence type="ECO:0000313" key="2">
    <source>
        <dbReference type="Proteomes" id="UP000031565"/>
    </source>
</evidence>
<protein>
    <submittedName>
        <fullName evidence="1">Uncharacterized protein</fullName>
    </submittedName>
</protein>